<reference evidence="1 2" key="1">
    <citation type="journal article" date="2022" name="Allergy">
        <title>Genome assembly and annotation of Periplaneta americana reveal a comprehensive cockroach allergen profile.</title>
        <authorList>
            <person name="Wang L."/>
            <person name="Xiong Q."/>
            <person name="Saelim N."/>
            <person name="Wang L."/>
            <person name="Nong W."/>
            <person name="Wan A.T."/>
            <person name="Shi M."/>
            <person name="Liu X."/>
            <person name="Cao Q."/>
            <person name="Hui J.H.L."/>
            <person name="Sookrung N."/>
            <person name="Leung T.F."/>
            <person name="Tungtrongchitr A."/>
            <person name="Tsui S.K.W."/>
        </authorList>
    </citation>
    <scope>NUCLEOTIDE SEQUENCE [LARGE SCALE GENOMIC DNA]</scope>
    <source>
        <strain evidence="1">PWHHKU_190912</strain>
    </source>
</reference>
<dbReference type="Proteomes" id="UP001148838">
    <property type="component" value="Unassembled WGS sequence"/>
</dbReference>
<proteinExistence type="predicted"/>
<comment type="caution">
    <text evidence="1">The sequence shown here is derived from an EMBL/GenBank/DDBJ whole genome shotgun (WGS) entry which is preliminary data.</text>
</comment>
<keyword evidence="2" id="KW-1185">Reference proteome</keyword>
<organism evidence="1 2">
    <name type="scientific">Periplaneta americana</name>
    <name type="common">American cockroach</name>
    <name type="synonym">Blatta americana</name>
    <dbReference type="NCBI Taxonomy" id="6978"/>
    <lineage>
        <taxon>Eukaryota</taxon>
        <taxon>Metazoa</taxon>
        <taxon>Ecdysozoa</taxon>
        <taxon>Arthropoda</taxon>
        <taxon>Hexapoda</taxon>
        <taxon>Insecta</taxon>
        <taxon>Pterygota</taxon>
        <taxon>Neoptera</taxon>
        <taxon>Polyneoptera</taxon>
        <taxon>Dictyoptera</taxon>
        <taxon>Blattodea</taxon>
        <taxon>Blattoidea</taxon>
        <taxon>Blattidae</taxon>
        <taxon>Blattinae</taxon>
        <taxon>Periplaneta</taxon>
    </lineage>
</organism>
<accession>A0ABQ8TUH1</accession>
<name>A0ABQ8TUH1_PERAM</name>
<dbReference type="EMBL" id="JAJSOF020000003">
    <property type="protein sequence ID" value="KAJ4449342.1"/>
    <property type="molecule type" value="Genomic_DNA"/>
</dbReference>
<evidence type="ECO:0000313" key="1">
    <source>
        <dbReference type="EMBL" id="KAJ4449342.1"/>
    </source>
</evidence>
<sequence>MFMKRITRVGKTAPSRLVYEQMRETYFVENIQSQFYLLSTEASKKLVDRERKKMEIDLDYYTSPAMMDDRMQHTVPRHNTTLHTRISPQGMCQQEVPRADRRLQVDRSVVNATAKTET</sequence>
<protein>
    <submittedName>
        <fullName evidence="1">Uncharacterized protein</fullName>
    </submittedName>
</protein>
<gene>
    <name evidence="1" type="ORF">ANN_00740</name>
</gene>
<evidence type="ECO:0000313" key="2">
    <source>
        <dbReference type="Proteomes" id="UP001148838"/>
    </source>
</evidence>